<reference evidence="3 4" key="1">
    <citation type="submission" date="2019-06" db="EMBL/GenBank/DDBJ databases">
        <title>Sequencing the genomes of 1000 actinobacteria strains.</title>
        <authorList>
            <person name="Klenk H.-P."/>
        </authorList>
    </citation>
    <scope>NUCLEOTIDE SEQUENCE [LARGE SCALE GENOMIC DNA]</scope>
    <source>
        <strain evidence="3 4">DSM 45015</strain>
    </source>
</reference>
<protein>
    <submittedName>
        <fullName evidence="3">Glyoxylase-like metal-dependent hydrolase (Beta-lactamase superfamily II)</fullName>
    </submittedName>
</protein>
<feature type="domain" description="Metallo-beta-lactamase" evidence="2">
    <location>
        <begin position="106"/>
        <end position="272"/>
    </location>
</feature>
<feature type="compositionally biased region" description="Acidic residues" evidence="1">
    <location>
        <begin position="33"/>
        <end position="48"/>
    </location>
</feature>
<feature type="compositionally biased region" description="Low complexity" evidence="1">
    <location>
        <begin position="65"/>
        <end position="78"/>
    </location>
</feature>
<evidence type="ECO:0000259" key="2">
    <source>
        <dbReference type="SMART" id="SM00849"/>
    </source>
</evidence>
<dbReference type="CDD" id="cd06262">
    <property type="entry name" value="metallo-hydrolase-like_MBL-fold"/>
    <property type="match status" value="1"/>
</dbReference>
<gene>
    <name evidence="3" type="ORF">FHX37_0350</name>
</gene>
<dbReference type="AlphaFoldDB" id="A0A543NF77"/>
<dbReference type="PANTHER" id="PTHR46233:SF4">
    <property type="entry name" value="METALLO-BETA-LACTAMASE DOMAIN-CONTAINING PROTEIN"/>
    <property type="match status" value="1"/>
</dbReference>
<keyword evidence="4" id="KW-1185">Reference proteome</keyword>
<sequence length="292" mass="30626">MFWKRKDKRKSDGEAGGSAAATADPPQGHTPGDSDDTPEAEAGADDATGETSKTGTGEDADAAGDTDAAQDPQDAEAGTGRADSDGIQRVTTDGVLRLDNVEHDTSSHTWIVEADDDGVLVIDPAHDSQAILDAVGDREIYLVACTNGYNTHISAAVEVAERDDAPIALHRRELRAWRRTHGAEYRPDHEIEGGGSFTVGDLEVDILPVPGTSAGSVAYYVPERGAVFSGDTLRAGEPGTVGGGYLDYTGQLSSIGEVLLTLPPDTRVLPDNGPETTVEAETRNFDAWVSPG</sequence>
<organism evidence="3 4">
    <name type="scientific">Haloactinospora alba</name>
    <dbReference type="NCBI Taxonomy" id="405555"/>
    <lineage>
        <taxon>Bacteria</taxon>
        <taxon>Bacillati</taxon>
        <taxon>Actinomycetota</taxon>
        <taxon>Actinomycetes</taxon>
        <taxon>Streptosporangiales</taxon>
        <taxon>Nocardiopsidaceae</taxon>
        <taxon>Haloactinospora</taxon>
    </lineage>
</organism>
<name>A0A543NF77_9ACTN</name>
<dbReference type="Gene3D" id="3.60.15.10">
    <property type="entry name" value="Ribonuclease Z/Hydroxyacylglutathione hydrolase-like"/>
    <property type="match status" value="1"/>
</dbReference>
<dbReference type="PANTHER" id="PTHR46233">
    <property type="entry name" value="HYDROXYACYLGLUTATHIONE HYDROLASE GLOC"/>
    <property type="match status" value="1"/>
</dbReference>
<keyword evidence="3" id="KW-0378">Hydrolase</keyword>
<evidence type="ECO:0000313" key="4">
    <source>
        <dbReference type="Proteomes" id="UP000317422"/>
    </source>
</evidence>
<feature type="region of interest" description="Disordered" evidence="1">
    <location>
        <begin position="1"/>
        <end position="88"/>
    </location>
</feature>
<dbReference type="RefSeq" id="WP_141921719.1">
    <property type="nucleotide sequence ID" value="NZ_VFQC01000001.1"/>
</dbReference>
<proteinExistence type="predicted"/>
<dbReference type="Pfam" id="PF00753">
    <property type="entry name" value="Lactamase_B"/>
    <property type="match status" value="1"/>
</dbReference>
<evidence type="ECO:0000313" key="3">
    <source>
        <dbReference type="EMBL" id="TQN30471.1"/>
    </source>
</evidence>
<dbReference type="Proteomes" id="UP000317422">
    <property type="component" value="Unassembled WGS sequence"/>
</dbReference>
<dbReference type="InterPro" id="IPR051453">
    <property type="entry name" value="MBL_Glyoxalase_II"/>
</dbReference>
<dbReference type="EMBL" id="VFQC01000001">
    <property type="protein sequence ID" value="TQN30471.1"/>
    <property type="molecule type" value="Genomic_DNA"/>
</dbReference>
<dbReference type="SUPFAM" id="SSF56281">
    <property type="entry name" value="Metallo-hydrolase/oxidoreductase"/>
    <property type="match status" value="1"/>
</dbReference>
<dbReference type="SMART" id="SM00849">
    <property type="entry name" value="Lactamase_B"/>
    <property type="match status" value="1"/>
</dbReference>
<evidence type="ECO:0000256" key="1">
    <source>
        <dbReference type="SAM" id="MobiDB-lite"/>
    </source>
</evidence>
<dbReference type="OrthoDB" id="9802991at2"/>
<accession>A0A543NF77</accession>
<dbReference type="GO" id="GO:0016787">
    <property type="term" value="F:hydrolase activity"/>
    <property type="evidence" value="ECO:0007669"/>
    <property type="project" value="UniProtKB-KW"/>
</dbReference>
<dbReference type="InterPro" id="IPR001279">
    <property type="entry name" value="Metallo-B-lactamas"/>
</dbReference>
<dbReference type="InterPro" id="IPR036866">
    <property type="entry name" value="RibonucZ/Hydroxyglut_hydro"/>
</dbReference>
<comment type="caution">
    <text evidence="3">The sequence shown here is derived from an EMBL/GenBank/DDBJ whole genome shotgun (WGS) entry which is preliminary data.</text>
</comment>